<dbReference type="SUPFAM" id="SSF51182">
    <property type="entry name" value="RmlC-like cupins"/>
    <property type="match status" value="1"/>
</dbReference>
<dbReference type="InterPro" id="IPR014710">
    <property type="entry name" value="RmlC-like_jellyroll"/>
</dbReference>
<gene>
    <name evidence="2" type="ORF">SAMN05660657_04735</name>
</gene>
<reference evidence="3" key="1">
    <citation type="submission" date="2016-10" db="EMBL/GenBank/DDBJ databases">
        <authorList>
            <person name="Varghese N."/>
            <person name="Submissions S."/>
        </authorList>
    </citation>
    <scope>NUCLEOTIDE SEQUENCE [LARGE SCALE GENOMIC DNA]</scope>
    <source>
        <strain evidence="3">DSM 46136</strain>
    </source>
</reference>
<dbReference type="RefSeq" id="WP_093583430.1">
    <property type="nucleotide sequence ID" value="NZ_FPBA01000024.1"/>
</dbReference>
<protein>
    <recommendedName>
        <fullName evidence="1">Cupin type-2 domain-containing protein</fullName>
    </recommendedName>
</protein>
<keyword evidence="3" id="KW-1185">Reference proteome</keyword>
<dbReference type="PANTHER" id="PTHR36156:SF2">
    <property type="entry name" value="CUPIN TYPE-2 DOMAIN-CONTAINING PROTEIN"/>
    <property type="match status" value="1"/>
</dbReference>
<dbReference type="OrthoDB" id="713485at2"/>
<dbReference type="PANTHER" id="PTHR36156">
    <property type="entry name" value="SLR2101 PROTEIN"/>
    <property type="match status" value="1"/>
</dbReference>
<evidence type="ECO:0000313" key="3">
    <source>
        <dbReference type="Proteomes" id="UP000199546"/>
    </source>
</evidence>
<dbReference type="Gene3D" id="2.60.120.10">
    <property type="entry name" value="Jelly Rolls"/>
    <property type="match status" value="1"/>
</dbReference>
<organism evidence="2 3">
    <name type="scientific">Geodermatophilus amargosae</name>
    <dbReference type="NCBI Taxonomy" id="1296565"/>
    <lineage>
        <taxon>Bacteria</taxon>
        <taxon>Bacillati</taxon>
        <taxon>Actinomycetota</taxon>
        <taxon>Actinomycetes</taxon>
        <taxon>Geodermatophilales</taxon>
        <taxon>Geodermatophilaceae</taxon>
        <taxon>Geodermatophilus</taxon>
    </lineage>
</organism>
<sequence>MTFPHPHDWRLVVAALNDAGEPDFSIGAEPATLDMPGIVAGGWYWRAEGGHSRENPGAVAKVFDLAGPNGSAFGVTRFAANSAGKLDVAEVGQSGEAGQGGDAAMHSSDTIDYEVVLSGKIDLELPGGKVHTLVPGDLLVMAGVAHAWKNPYDEDCLFVQVTIGYNDKA</sequence>
<dbReference type="EMBL" id="FPBA01000024">
    <property type="protein sequence ID" value="SFU01346.1"/>
    <property type="molecule type" value="Genomic_DNA"/>
</dbReference>
<dbReference type="AlphaFoldDB" id="A0A1I7CPH0"/>
<accession>A0A1I7CPH0</accession>
<proteinExistence type="predicted"/>
<dbReference type="InterPro" id="IPR011051">
    <property type="entry name" value="RmlC_Cupin_sf"/>
</dbReference>
<evidence type="ECO:0000259" key="1">
    <source>
        <dbReference type="Pfam" id="PF07883"/>
    </source>
</evidence>
<evidence type="ECO:0000313" key="2">
    <source>
        <dbReference type="EMBL" id="SFU01346.1"/>
    </source>
</evidence>
<dbReference type="Proteomes" id="UP000199546">
    <property type="component" value="Unassembled WGS sequence"/>
</dbReference>
<dbReference type="Pfam" id="PF07883">
    <property type="entry name" value="Cupin_2"/>
    <property type="match status" value="1"/>
</dbReference>
<name>A0A1I7CPH0_9ACTN</name>
<dbReference type="InterPro" id="IPR047142">
    <property type="entry name" value="OryJ/VirC-like"/>
</dbReference>
<feature type="domain" description="Cupin type-2" evidence="1">
    <location>
        <begin position="100"/>
        <end position="159"/>
    </location>
</feature>
<dbReference type="STRING" id="1296565.SAMN05660657_04735"/>
<dbReference type="InterPro" id="IPR013096">
    <property type="entry name" value="Cupin_2"/>
</dbReference>